<dbReference type="SMR" id="Q5M770"/>
<dbReference type="SUPFAM" id="SSF47473">
    <property type="entry name" value="EF-hand"/>
    <property type="match status" value="1"/>
</dbReference>
<sequence>MGAEEQLKGLLNLCHKYTRDSDAMGRSGCPTSCISPTFLSALKKKKSPDFLEKLFKKDKNHEEKINFSEFVSSVAAVAKELHHQSHGQKPCSKGYG</sequence>
<reference evidence="1" key="3">
    <citation type="journal article" date="2003" name="J. Mol. Evol.">
        <title>Genomic and Phylogenetic Analysis of the S100A7 (Psoriasin) Gene Duplications Within the Region of the S100 Gene Cluster on Human Chromosome 1q21.</title>
        <authorList>
            <person name="Kulski J.K."/>
            <person name="Lim C.P."/>
            <person name="Dunn D.S."/>
            <person name="Bellgard M."/>
        </authorList>
    </citation>
    <scope>NUCLEOTIDE SEQUENCE</scope>
</reference>
<protein>
    <submittedName>
        <fullName evidence="1">S100 calcium binding protein A7-like 3</fullName>
    </submittedName>
</protein>
<proteinExistence type="predicted"/>
<reference evidence="1" key="4">
    <citation type="submission" date="2004-12" db="EMBL/GenBank/DDBJ databases">
        <authorList>
            <person name="Kulski J.K."/>
        </authorList>
    </citation>
    <scope>NUCLEOTIDE SEQUENCE</scope>
</reference>
<reference evidence="1" key="1">
    <citation type="journal article" date="1991" name="J. Invest. Dermatol.">
        <title>Molecular cloning, occurrence, and expression of a novel partially secreted protein 'psoriasin' that is highly up-regulated in psoriatic skin.</title>
        <authorList>
            <person name="Madsen P.S."/>
            <person name="Rasmussen H.H."/>
            <person name="Leffers H."/>
            <person name="Honore B."/>
            <person name="Dejgaard K."/>
            <person name="Olsen E."/>
            <person name="Kiil J."/>
            <person name="Walbum E."/>
            <person name="Andersen A."/>
            <person name="Basse B."/>
            <person name="Lauridsen J.B."/>
            <person name="Ratz G."/>
            <person name="Celis A."/>
            <person name="Vandekerckhove J.S."/>
            <person name="Celis J.E."/>
        </authorList>
    </citation>
    <scope>NUCLEOTIDE SEQUENCE</scope>
</reference>
<accession>Q5M770</accession>
<dbReference type="AlphaFoldDB" id="Q5M770"/>
<name>Q5M770_HUMAN</name>
<organism evidence="1">
    <name type="scientific">Homo sapiens</name>
    <name type="common">Human</name>
    <dbReference type="NCBI Taxonomy" id="9606"/>
    <lineage>
        <taxon>Eukaryota</taxon>
        <taxon>Metazoa</taxon>
        <taxon>Chordata</taxon>
        <taxon>Craniata</taxon>
        <taxon>Vertebrata</taxon>
        <taxon>Euteleostomi</taxon>
        <taxon>Mammalia</taxon>
        <taxon>Eutheria</taxon>
        <taxon>Euarchontoglires</taxon>
        <taxon>Primates</taxon>
        <taxon>Haplorrhini</taxon>
        <taxon>Catarrhini</taxon>
        <taxon>Hominidae</taxon>
        <taxon>Homo</taxon>
    </lineage>
</organism>
<reference evidence="1" key="2">
    <citation type="journal article" date="2003" name="FASEB J.">
        <title>Molecular cloning and characterization of alternatively spliced mRNA isoforms from psoriatic skin encoding a novel member of the S100 family.</title>
        <authorList>
            <person name="Wolf R."/>
            <person name="Mirmohammadsadegh A."/>
            <person name="Walz M."/>
            <person name="Lysa B."/>
            <person name="Tartler U."/>
            <person name="Remus R."/>
            <person name="Hengge U."/>
            <person name="Michel G."/>
            <person name="Ruzicka T."/>
        </authorList>
    </citation>
    <scope>NUCLEOTIDE SEQUENCE</scope>
</reference>
<evidence type="ECO:0000313" key="1">
    <source>
        <dbReference type="EMBL" id="FAA00015.1"/>
    </source>
</evidence>
<dbReference type="InterPro" id="IPR011992">
    <property type="entry name" value="EF-hand-dom_pair"/>
</dbReference>
<dbReference type="Gene3D" id="1.10.238.10">
    <property type="entry name" value="EF-hand"/>
    <property type="match status" value="1"/>
</dbReference>
<dbReference type="EMBL" id="BR000043">
    <property type="protein sequence ID" value="FAA00015.1"/>
    <property type="molecule type" value="Genomic_DNA"/>
</dbReference>
<gene>
    <name evidence="1" type="primary">S100A7L3</name>
    <name evidence="1" type="synonym">S100A7d</name>
</gene>